<name>A0A8S3RR71_MYTED</name>
<evidence type="ECO:0000313" key="1">
    <source>
        <dbReference type="EMBL" id="CAG2210970.1"/>
    </source>
</evidence>
<dbReference type="EMBL" id="CAJPWZ010001248">
    <property type="protein sequence ID" value="CAG2210970.1"/>
    <property type="molecule type" value="Genomic_DNA"/>
</dbReference>
<keyword evidence="2" id="KW-1185">Reference proteome</keyword>
<dbReference type="AlphaFoldDB" id="A0A8S3RR71"/>
<evidence type="ECO:0000313" key="2">
    <source>
        <dbReference type="Proteomes" id="UP000683360"/>
    </source>
</evidence>
<comment type="caution">
    <text evidence="1">The sequence shown here is derived from an EMBL/GenBank/DDBJ whole genome shotgun (WGS) entry which is preliminary data.</text>
</comment>
<sequence>MIKAYINFQHKFQMDSLKKQSDDQLSKIFTVDDIPTIDVGLDRKTLRSKLETINSILRHGESHLKSECVGRIDVSLFMYINNPKQAMIYEKAVIKTKVLDTMLYLMKYEDYNELIFKNDDTRQLNAEMARCMCSLSNFFAALCEVIVKAGGISYFTDICRFKPFLDNLENEFKAKNIG</sequence>
<dbReference type="Proteomes" id="UP000683360">
    <property type="component" value="Unassembled WGS sequence"/>
</dbReference>
<organism evidence="1 2">
    <name type="scientific">Mytilus edulis</name>
    <name type="common">Blue mussel</name>
    <dbReference type="NCBI Taxonomy" id="6550"/>
    <lineage>
        <taxon>Eukaryota</taxon>
        <taxon>Metazoa</taxon>
        <taxon>Spiralia</taxon>
        <taxon>Lophotrochozoa</taxon>
        <taxon>Mollusca</taxon>
        <taxon>Bivalvia</taxon>
        <taxon>Autobranchia</taxon>
        <taxon>Pteriomorphia</taxon>
        <taxon>Mytilida</taxon>
        <taxon>Mytiloidea</taxon>
        <taxon>Mytilidae</taxon>
        <taxon>Mytilinae</taxon>
        <taxon>Mytilus</taxon>
    </lineage>
</organism>
<reference evidence="1" key="1">
    <citation type="submission" date="2021-03" db="EMBL/GenBank/DDBJ databases">
        <authorList>
            <person name="Bekaert M."/>
        </authorList>
    </citation>
    <scope>NUCLEOTIDE SEQUENCE</scope>
</reference>
<accession>A0A8S3RR71</accession>
<gene>
    <name evidence="1" type="ORF">MEDL_25050</name>
</gene>
<protein>
    <submittedName>
        <fullName evidence="1">Uncharacterized protein</fullName>
    </submittedName>
</protein>
<proteinExistence type="predicted"/>